<feature type="chain" id="PRO_5022997234" description="DUF4625 domain-containing protein" evidence="1">
    <location>
        <begin position="25"/>
        <end position="139"/>
    </location>
</feature>
<dbReference type="Proteomes" id="UP000321580">
    <property type="component" value="Unassembled WGS sequence"/>
</dbReference>
<evidence type="ECO:0000313" key="2">
    <source>
        <dbReference type="EMBL" id="TXB64441.1"/>
    </source>
</evidence>
<evidence type="ECO:0000313" key="3">
    <source>
        <dbReference type="Proteomes" id="UP000321580"/>
    </source>
</evidence>
<dbReference type="AlphaFoldDB" id="A0A5C6RPY1"/>
<reference evidence="2 3" key="1">
    <citation type="submission" date="2019-08" db="EMBL/GenBank/DDBJ databases">
        <title>Genome of Phaeodactylibacter luteus.</title>
        <authorList>
            <person name="Bowman J.P."/>
        </authorList>
    </citation>
    <scope>NUCLEOTIDE SEQUENCE [LARGE SCALE GENOMIC DNA]</scope>
    <source>
        <strain evidence="2 3">KCTC 42180</strain>
    </source>
</reference>
<keyword evidence="1" id="KW-0732">Signal</keyword>
<sequence length="139" mass="15741">MKMMKFSWLTMLALGLLTFSSCEKEDDHDHDHGHNEITINILEPGPDEVLADASDAHIHIEIEATDSNHDIDIVLHPDGNVDDKILDVHLHEHDQKVVFEQDLDLSSYPAGTKFHLEVEACSDHDCEEKVFADVEFSIQ</sequence>
<evidence type="ECO:0008006" key="4">
    <source>
        <dbReference type="Google" id="ProtNLM"/>
    </source>
</evidence>
<name>A0A5C6RPY1_9BACT</name>
<dbReference type="PROSITE" id="PS51257">
    <property type="entry name" value="PROKAR_LIPOPROTEIN"/>
    <property type="match status" value="1"/>
</dbReference>
<dbReference type="OrthoDB" id="1493881at2"/>
<protein>
    <recommendedName>
        <fullName evidence="4">DUF4625 domain-containing protein</fullName>
    </recommendedName>
</protein>
<gene>
    <name evidence="2" type="ORF">FRY97_07005</name>
</gene>
<organism evidence="2 3">
    <name type="scientific">Phaeodactylibacter luteus</name>
    <dbReference type="NCBI Taxonomy" id="1564516"/>
    <lineage>
        <taxon>Bacteria</taxon>
        <taxon>Pseudomonadati</taxon>
        <taxon>Bacteroidota</taxon>
        <taxon>Saprospiria</taxon>
        <taxon>Saprospirales</taxon>
        <taxon>Haliscomenobacteraceae</taxon>
        <taxon>Phaeodactylibacter</taxon>
    </lineage>
</organism>
<keyword evidence="3" id="KW-1185">Reference proteome</keyword>
<comment type="caution">
    <text evidence="2">The sequence shown here is derived from an EMBL/GenBank/DDBJ whole genome shotgun (WGS) entry which is preliminary data.</text>
</comment>
<dbReference type="EMBL" id="VOOR01000011">
    <property type="protein sequence ID" value="TXB64441.1"/>
    <property type="molecule type" value="Genomic_DNA"/>
</dbReference>
<evidence type="ECO:0000256" key="1">
    <source>
        <dbReference type="SAM" id="SignalP"/>
    </source>
</evidence>
<feature type="signal peptide" evidence="1">
    <location>
        <begin position="1"/>
        <end position="24"/>
    </location>
</feature>
<dbReference type="RefSeq" id="WP_147166736.1">
    <property type="nucleotide sequence ID" value="NZ_VOOR01000011.1"/>
</dbReference>
<proteinExistence type="predicted"/>
<accession>A0A5C6RPY1</accession>